<dbReference type="KEGG" id="pbf:CFX0092_A3079"/>
<sequence length="64" mass="7009">MKEMNGTKLLRRQNGMIGGVCGGLAEFTGISAFWFRLLFVIMALPGGVPGLLAYLLLWIVIPKQ</sequence>
<evidence type="ECO:0000259" key="7">
    <source>
        <dbReference type="Pfam" id="PF04024"/>
    </source>
</evidence>
<keyword evidence="4 6" id="KW-1133">Transmembrane helix</keyword>
<evidence type="ECO:0000313" key="9">
    <source>
        <dbReference type="Proteomes" id="UP000215027"/>
    </source>
</evidence>
<dbReference type="GO" id="GO:0005886">
    <property type="term" value="C:plasma membrane"/>
    <property type="evidence" value="ECO:0007669"/>
    <property type="project" value="UniProtKB-SubCell"/>
</dbReference>
<evidence type="ECO:0000256" key="3">
    <source>
        <dbReference type="ARBA" id="ARBA00022692"/>
    </source>
</evidence>
<organism evidence="8 9">
    <name type="scientific">Candidatus Promineifilum breve</name>
    <dbReference type="NCBI Taxonomy" id="1806508"/>
    <lineage>
        <taxon>Bacteria</taxon>
        <taxon>Bacillati</taxon>
        <taxon>Chloroflexota</taxon>
        <taxon>Ardenticatenia</taxon>
        <taxon>Candidatus Promineifilales</taxon>
        <taxon>Candidatus Promineifilaceae</taxon>
        <taxon>Candidatus Promineifilum</taxon>
    </lineage>
</organism>
<dbReference type="InterPro" id="IPR052027">
    <property type="entry name" value="PspC"/>
</dbReference>
<dbReference type="EMBL" id="LN890655">
    <property type="protein sequence ID" value="CUS04957.2"/>
    <property type="molecule type" value="Genomic_DNA"/>
</dbReference>
<protein>
    <submittedName>
        <fullName evidence="8">Stress-responsive transcriptional regulator</fullName>
    </submittedName>
</protein>
<dbReference type="PANTHER" id="PTHR33885:SF3">
    <property type="entry name" value="PHAGE SHOCK PROTEIN C"/>
    <property type="match status" value="1"/>
</dbReference>
<dbReference type="Pfam" id="PF04024">
    <property type="entry name" value="PspC"/>
    <property type="match status" value="1"/>
</dbReference>
<reference evidence="8" key="1">
    <citation type="submission" date="2016-01" db="EMBL/GenBank/DDBJ databases">
        <authorList>
            <person name="Mcilroy J.S."/>
            <person name="Karst M S."/>
            <person name="Albertsen M."/>
        </authorList>
    </citation>
    <scope>NUCLEOTIDE SEQUENCE</scope>
    <source>
        <strain evidence="8">Cfx-K</strain>
    </source>
</reference>
<dbReference type="OrthoDB" id="9815286at2"/>
<evidence type="ECO:0000256" key="6">
    <source>
        <dbReference type="SAM" id="Phobius"/>
    </source>
</evidence>
<dbReference type="AlphaFoldDB" id="A0A170PIP1"/>
<keyword evidence="2" id="KW-1003">Cell membrane</keyword>
<gene>
    <name evidence="8" type="ORF">CFX0092_A3079</name>
</gene>
<feature type="domain" description="Phage shock protein PspC N-terminal" evidence="7">
    <location>
        <begin position="8"/>
        <end position="63"/>
    </location>
</feature>
<evidence type="ECO:0000256" key="2">
    <source>
        <dbReference type="ARBA" id="ARBA00022475"/>
    </source>
</evidence>
<keyword evidence="3 6" id="KW-0812">Transmembrane</keyword>
<evidence type="ECO:0000313" key="8">
    <source>
        <dbReference type="EMBL" id="CUS04957.2"/>
    </source>
</evidence>
<comment type="subcellular location">
    <subcellularLocation>
        <location evidence="1">Cell membrane</location>
        <topology evidence="1">Single-pass membrane protein</topology>
    </subcellularLocation>
</comment>
<dbReference type="Proteomes" id="UP000215027">
    <property type="component" value="Chromosome I"/>
</dbReference>
<evidence type="ECO:0000256" key="1">
    <source>
        <dbReference type="ARBA" id="ARBA00004162"/>
    </source>
</evidence>
<keyword evidence="5 6" id="KW-0472">Membrane</keyword>
<name>A0A170PIP1_9CHLR</name>
<feature type="transmembrane region" description="Helical" evidence="6">
    <location>
        <begin position="41"/>
        <end position="61"/>
    </location>
</feature>
<evidence type="ECO:0000256" key="5">
    <source>
        <dbReference type="ARBA" id="ARBA00023136"/>
    </source>
</evidence>
<dbReference type="InterPro" id="IPR007168">
    <property type="entry name" value="Phageshock_PspC_N"/>
</dbReference>
<keyword evidence="9" id="KW-1185">Reference proteome</keyword>
<accession>A0A170PIP1</accession>
<feature type="transmembrane region" description="Helical" evidence="6">
    <location>
        <begin position="16"/>
        <end position="35"/>
    </location>
</feature>
<evidence type="ECO:0000256" key="4">
    <source>
        <dbReference type="ARBA" id="ARBA00022989"/>
    </source>
</evidence>
<proteinExistence type="predicted"/>
<dbReference type="PANTHER" id="PTHR33885">
    <property type="entry name" value="PHAGE SHOCK PROTEIN C"/>
    <property type="match status" value="1"/>
</dbReference>
<dbReference type="RefSeq" id="WP_095044227.1">
    <property type="nucleotide sequence ID" value="NZ_LN890655.1"/>
</dbReference>